<organism evidence="2 3">
    <name type="scientific">Deinococcus aquiradiocola</name>
    <dbReference type="NCBI Taxonomy" id="393059"/>
    <lineage>
        <taxon>Bacteria</taxon>
        <taxon>Thermotogati</taxon>
        <taxon>Deinococcota</taxon>
        <taxon>Deinococci</taxon>
        <taxon>Deinococcales</taxon>
        <taxon>Deinococcaceae</taxon>
        <taxon>Deinococcus</taxon>
    </lineage>
</organism>
<dbReference type="Proteomes" id="UP000635726">
    <property type="component" value="Unassembled WGS sequence"/>
</dbReference>
<evidence type="ECO:0000256" key="1">
    <source>
        <dbReference type="SAM" id="SignalP"/>
    </source>
</evidence>
<proteinExistence type="predicted"/>
<keyword evidence="1" id="KW-0732">Signal</keyword>
<name>A0A917P6M7_9DEIO</name>
<comment type="caution">
    <text evidence="2">The sequence shown here is derived from an EMBL/GenBank/DDBJ whole genome shotgun (WGS) entry which is preliminary data.</text>
</comment>
<protein>
    <submittedName>
        <fullName evidence="2">Uncharacterized protein</fullName>
    </submittedName>
</protein>
<evidence type="ECO:0000313" key="3">
    <source>
        <dbReference type="Proteomes" id="UP000635726"/>
    </source>
</evidence>
<reference evidence="2" key="1">
    <citation type="journal article" date="2014" name="Int. J. Syst. Evol. Microbiol.">
        <title>Complete genome sequence of Corynebacterium casei LMG S-19264T (=DSM 44701T), isolated from a smear-ripened cheese.</title>
        <authorList>
            <consortium name="US DOE Joint Genome Institute (JGI-PGF)"/>
            <person name="Walter F."/>
            <person name="Albersmeier A."/>
            <person name="Kalinowski J."/>
            <person name="Ruckert C."/>
        </authorList>
    </citation>
    <scope>NUCLEOTIDE SEQUENCE</scope>
    <source>
        <strain evidence="2">JCM 14371</strain>
    </source>
</reference>
<keyword evidence="3" id="KW-1185">Reference proteome</keyword>
<dbReference type="AlphaFoldDB" id="A0A917P6M7"/>
<dbReference type="EMBL" id="BMOE01000001">
    <property type="protein sequence ID" value="GGJ64294.1"/>
    <property type="molecule type" value="Genomic_DNA"/>
</dbReference>
<feature type="chain" id="PRO_5037434099" evidence="1">
    <location>
        <begin position="27"/>
        <end position="217"/>
    </location>
</feature>
<sequence>MARVTHLTRTLLLPLTLMALTPSALATGIRGTLGNPGDVARLMGRTDSVFVLFGSFTQSSVVGRGELKDGQFFLDIPDRQALKLQPFEACDGVSPSQPIRVYQTETILLYNQQLNRAIGPLIQADSAKDPTLVVRWMYSDRPATVSGRCTGLNTRYDLTLKAGWNAVLAATSASGIGQTYTNVHQALPYWLNGDFRFDRARSTLPAAFFDAPRTLTR</sequence>
<gene>
    <name evidence="2" type="ORF">GCM10008939_05230</name>
</gene>
<feature type="signal peptide" evidence="1">
    <location>
        <begin position="1"/>
        <end position="26"/>
    </location>
</feature>
<evidence type="ECO:0000313" key="2">
    <source>
        <dbReference type="EMBL" id="GGJ64294.1"/>
    </source>
</evidence>
<reference evidence="2" key="2">
    <citation type="submission" date="2020-09" db="EMBL/GenBank/DDBJ databases">
        <authorList>
            <person name="Sun Q."/>
            <person name="Ohkuma M."/>
        </authorList>
    </citation>
    <scope>NUCLEOTIDE SEQUENCE</scope>
    <source>
        <strain evidence="2">JCM 14371</strain>
    </source>
</reference>
<accession>A0A917P6M7</accession>